<protein>
    <submittedName>
        <fullName evidence="1">Uncharacterized protein</fullName>
    </submittedName>
</protein>
<dbReference type="OrthoDB" id="430315at2759"/>
<evidence type="ECO:0000313" key="1">
    <source>
        <dbReference type="EMBL" id="KAG5608258.1"/>
    </source>
</evidence>
<dbReference type="EMBL" id="JACXVP010000004">
    <property type="protein sequence ID" value="KAG5608258.1"/>
    <property type="molecule type" value="Genomic_DNA"/>
</dbReference>
<gene>
    <name evidence="1" type="ORF">H5410_019539</name>
</gene>
<dbReference type="AlphaFoldDB" id="A0A9J5Z6J9"/>
<name>A0A9J5Z6J9_SOLCO</name>
<keyword evidence="2" id="KW-1185">Reference proteome</keyword>
<organism evidence="1 2">
    <name type="scientific">Solanum commersonii</name>
    <name type="common">Commerson's wild potato</name>
    <name type="synonym">Commerson's nightshade</name>
    <dbReference type="NCBI Taxonomy" id="4109"/>
    <lineage>
        <taxon>Eukaryota</taxon>
        <taxon>Viridiplantae</taxon>
        <taxon>Streptophyta</taxon>
        <taxon>Embryophyta</taxon>
        <taxon>Tracheophyta</taxon>
        <taxon>Spermatophyta</taxon>
        <taxon>Magnoliopsida</taxon>
        <taxon>eudicotyledons</taxon>
        <taxon>Gunneridae</taxon>
        <taxon>Pentapetalae</taxon>
        <taxon>asterids</taxon>
        <taxon>lamiids</taxon>
        <taxon>Solanales</taxon>
        <taxon>Solanaceae</taxon>
        <taxon>Solanoideae</taxon>
        <taxon>Solaneae</taxon>
        <taxon>Solanum</taxon>
    </lineage>
</organism>
<dbReference type="Proteomes" id="UP000824120">
    <property type="component" value="Chromosome 4"/>
</dbReference>
<sequence length="60" mass="6706">MKANYFSIVVIFSLFFIYASRGTKNSIYQIHGREEYGQDIFAPILGQNFTCLSGDCVSGS</sequence>
<evidence type="ECO:0000313" key="2">
    <source>
        <dbReference type="Proteomes" id="UP000824120"/>
    </source>
</evidence>
<reference evidence="1 2" key="1">
    <citation type="submission" date="2020-09" db="EMBL/GenBank/DDBJ databases">
        <title>De no assembly of potato wild relative species, Solanum commersonii.</title>
        <authorList>
            <person name="Cho K."/>
        </authorList>
    </citation>
    <scope>NUCLEOTIDE SEQUENCE [LARGE SCALE GENOMIC DNA]</scope>
    <source>
        <strain evidence="1">LZ3.2</strain>
        <tissue evidence="1">Leaf</tissue>
    </source>
</reference>
<accession>A0A9J5Z6J9</accession>
<comment type="caution">
    <text evidence="1">The sequence shown here is derived from an EMBL/GenBank/DDBJ whole genome shotgun (WGS) entry which is preliminary data.</text>
</comment>
<proteinExistence type="predicted"/>